<dbReference type="OrthoDB" id="542013at2759"/>
<dbReference type="SFLD" id="SFLDS00019">
    <property type="entry name" value="Glutathione_Transferase_(cytos"/>
    <property type="match status" value="1"/>
</dbReference>
<dbReference type="Pfam" id="PF02798">
    <property type="entry name" value="GST_N"/>
    <property type="match status" value="1"/>
</dbReference>
<dbReference type="PRINTS" id="PR00081">
    <property type="entry name" value="GDHRDH"/>
</dbReference>
<dbReference type="InterPro" id="IPR010987">
    <property type="entry name" value="Glutathione-S-Trfase_C-like"/>
</dbReference>
<dbReference type="SUPFAM" id="SSF47616">
    <property type="entry name" value="GST C-terminal domain-like"/>
    <property type="match status" value="1"/>
</dbReference>
<evidence type="ECO:0000313" key="6">
    <source>
        <dbReference type="Proteomes" id="UP000481858"/>
    </source>
</evidence>
<evidence type="ECO:0000313" key="5">
    <source>
        <dbReference type="EMBL" id="KAF2971609.1"/>
    </source>
</evidence>
<dbReference type="SFLD" id="SFLDG01150">
    <property type="entry name" value="Main.1:_Beta-like"/>
    <property type="match status" value="1"/>
</dbReference>
<dbReference type="SUPFAM" id="SSF51735">
    <property type="entry name" value="NAD(P)-binding Rossmann-fold domains"/>
    <property type="match status" value="1"/>
</dbReference>
<feature type="domain" description="GST C-terminal" evidence="4">
    <location>
        <begin position="86"/>
        <end position="214"/>
    </location>
</feature>
<dbReference type="GO" id="GO:0016491">
    <property type="term" value="F:oxidoreductase activity"/>
    <property type="evidence" value="ECO:0007669"/>
    <property type="project" value="UniProtKB-KW"/>
</dbReference>
<dbReference type="PANTHER" id="PTHR43157:SF35">
    <property type="entry name" value="DEHYDROGENASE_REDUCTASE FAMILY PROTEIN, PUTATIVE-RELATED"/>
    <property type="match status" value="1"/>
</dbReference>
<dbReference type="Proteomes" id="UP000481858">
    <property type="component" value="Unassembled WGS sequence"/>
</dbReference>
<dbReference type="Gene3D" id="3.40.30.10">
    <property type="entry name" value="Glutaredoxin"/>
    <property type="match status" value="1"/>
</dbReference>
<name>A0A7C8IT41_9PEZI</name>
<keyword evidence="6" id="KW-1185">Reference proteome</keyword>
<feature type="domain" description="GST N-terminal" evidence="3">
    <location>
        <begin position="1"/>
        <end position="80"/>
    </location>
</feature>
<dbReference type="Gene3D" id="3.40.50.720">
    <property type="entry name" value="NAD(P)-binding Rossmann-like Domain"/>
    <property type="match status" value="1"/>
</dbReference>
<dbReference type="CDD" id="cd03046">
    <property type="entry name" value="GST_N_GTT1_like"/>
    <property type="match status" value="1"/>
</dbReference>
<evidence type="ECO:0008006" key="7">
    <source>
        <dbReference type="Google" id="ProtNLM"/>
    </source>
</evidence>
<evidence type="ECO:0000256" key="2">
    <source>
        <dbReference type="ARBA" id="ARBA00023002"/>
    </source>
</evidence>
<gene>
    <name evidence="5" type="ORF">GQX73_g1999</name>
</gene>
<evidence type="ECO:0000259" key="4">
    <source>
        <dbReference type="PROSITE" id="PS50405"/>
    </source>
</evidence>
<dbReference type="InterPro" id="IPR036282">
    <property type="entry name" value="Glutathione-S-Trfase_C_sf"/>
</dbReference>
<dbReference type="InterPro" id="IPR040079">
    <property type="entry name" value="Glutathione_S-Trfase"/>
</dbReference>
<dbReference type="PROSITE" id="PS50405">
    <property type="entry name" value="GST_CTER"/>
    <property type="match status" value="1"/>
</dbReference>
<dbReference type="InParanoid" id="A0A7C8IT41"/>
<proteinExistence type="inferred from homology"/>
<dbReference type="AlphaFoldDB" id="A0A7C8IT41"/>
<dbReference type="Pfam" id="PF13410">
    <property type="entry name" value="GST_C_2"/>
    <property type="match status" value="1"/>
</dbReference>
<dbReference type="Pfam" id="PF00106">
    <property type="entry name" value="adh_short"/>
    <property type="match status" value="1"/>
</dbReference>
<dbReference type="InterPro" id="IPR036291">
    <property type="entry name" value="NAD(P)-bd_dom_sf"/>
</dbReference>
<organism evidence="5 6">
    <name type="scientific">Xylaria multiplex</name>
    <dbReference type="NCBI Taxonomy" id="323545"/>
    <lineage>
        <taxon>Eukaryota</taxon>
        <taxon>Fungi</taxon>
        <taxon>Dikarya</taxon>
        <taxon>Ascomycota</taxon>
        <taxon>Pezizomycotina</taxon>
        <taxon>Sordariomycetes</taxon>
        <taxon>Xylariomycetidae</taxon>
        <taxon>Xylariales</taxon>
        <taxon>Xylariaceae</taxon>
        <taxon>Xylaria</taxon>
    </lineage>
</organism>
<evidence type="ECO:0000259" key="3">
    <source>
        <dbReference type="PROSITE" id="PS50404"/>
    </source>
</evidence>
<sequence length="580" mass="63398">MTLIVHHLGVSQSDRVVWLCEELGLDYELKKYTRSPYLAPPEFKSLHPLGSAPVIEDGSVKLAESGACVEYIAQMYGKGRFIIAPGHKDYTDYLYWFHFANASFQSALIRDLALKSVGASGDGIKGTGDVSKRFKEKFTLMLTMINDRLATVPWLAGAQFTIADVMLVCCLTTMRCFNPYDLGEYDNILSYLARVSARDGYRRAMEKGDPELDITQLASATPPTWQPASLGSSGSAMSSQLQSEAPFEASILGFFYRQWIVHPKPVPAGTSLSSQVAIITGSNSGLGLETGRQLLQLGLSHLILAVRSQARGDKAADGLRKEFPGAIISVWLLDMSSYDSITAFVEQCQSLPRIDMVILNAGLAGTPTFTIVKNTGHEYSFQVNYISTALLTILLLPVLKSKRITGLKPPVLSIITSDTAYWASIETQGPILPQLDKAEDYSAMPWYQKTKLLQQLFVSQLADEINSDDVVVNLANPGLCGGTAFGNNGGGFSGITLLFVNFVKWINSRTVAAGASTFVDAAVVKGKESHGSYVSDWAIKPYPEIMYTQAGAQVRERLWEETMEELNFAGASDIIQRLRG</sequence>
<comment type="caution">
    <text evidence="5">The sequence shown here is derived from an EMBL/GenBank/DDBJ whole genome shotgun (WGS) entry which is preliminary data.</text>
</comment>
<accession>A0A7C8IT41</accession>
<dbReference type="SUPFAM" id="SSF52833">
    <property type="entry name" value="Thioredoxin-like"/>
    <property type="match status" value="1"/>
</dbReference>
<dbReference type="InterPro" id="IPR004045">
    <property type="entry name" value="Glutathione_S-Trfase_N"/>
</dbReference>
<protein>
    <recommendedName>
        <fullName evidence="7">GST N-terminal domain-containing protein</fullName>
    </recommendedName>
</protein>
<evidence type="ECO:0000256" key="1">
    <source>
        <dbReference type="ARBA" id="ARBA00007409"/>
    </source>
</evidence>
<reference evidence="5 6" key="1">
    <citation type="submission" date="2019-12" db="EMBL/GenBank/DDBJ databases">
        <title>Draft genome sequence of the ascomycete Xylaria multiplex DSM 110363.</title>
        <authorList>
            <person name="Buettner E."/>
            <person name="Kellner H."/>
        </authorList>
    </citation>
    <scope>NUCLEOTIDE SEQUENCE [LARGE SCALE GENOMIC DNA]</scope>
    <source>
        <strain evidence="5 6">DSM 110363</strain>
    </source>
</reference>
<dbReference type="InterPro" id="IPR002347">
    <property type="entry name" value="SDR_fam"/>
</dbReference>
<dbReference type="PANTHER" id="PTHR43157">
    <property type="entry name" value="PHOSPHATIDYLINOSITOL-GLYCAN BIOSYNTHESIS CLASS F PROTEIN-RELATED"/>
    <property type="match status" value="1"/>
</dbReference>
<dbReference type="Gene3D" id="1.20.1050.10">
    <property type="match status" value="1"/>
</dbReference>
<keyword evidence="2" id="KW-0560">Oxidoreductase</keyword>
<comment type="similarity">
    <text evidence="1">Belongs to the GST superfamily.</text>
</comment>
<dbReference type="PROSITE" id="PS50404">
    <property type="entry name" value="GST_NTER"/>
    <property type="match status" value="1"/>
</dbReference>
<dbReference type="EMBL" id="WUBL01000012">
    <property type="protein sequence ID" value="KAF2971609.1"/>
    <property type="molecule type" value="Genomic_DNA"/>
</dbReference>
<dbReference type="InterPro" id="IPR036249">
    <property type="entry name" value="Thioredoxin-like_sf"/>
</dbReference>
<dbReference type="SFLD" id="SFLDG00358">
    <property type="entry name" value="Main_(cytGST)"/>
    <property type="match status" value="1"/>
</dbReference>